<dbReference type="InterPro" id="IPR027917">
    <property type="entry name" value="MITRAC7/Phoenixin"/>
</dbReference>
<comment type="caution">
    <text evidence="3">The sequence shown here is derived from an EMBL/GenBank/DDBJ whole genome shotgun (WGS) entry which is preliminary data.</text>
</comment>
<dbReference type="EMBL" id="LJIJ01000272">
    <property type="protein sequence ID" value="ODM99525.1"/>
    <property type="molecule type" value="Genomic_DNA"/>
</dbReference>
<dbReference type="GO" id="GO:0033617">
    <property type="term" value="P:mitochondrial respiratory chain complex IV assembly"/>
    <property type="evidence" value="ECO:0007669"/>
    <property type="project" value="InterPro"/>
</dbReference>
<name>A0A1D2N3L7_ORCCI</name>
<dbReference type="PANTHER" id="PTHR34923:SF1">
    <property type="entry name" value="SMALL INTEGRAL MEMBRANE PROTEIN 20"/>
    <property type="match status" value="1"/>
</dbReference>
<evidence type="ECO:0000313" key="3">
    <source>
        <dbReference type="EMBL" id="ODM99525.1"/>
    </source>
</evidence>
<organism evidence="3 4">
    <name type="scientific">Orchesella cincta</name>
    <name type="common">Springtail</name>
    <name type="synonym">Podura cincta</name>
    <dbReference type="NCBI Taxonomy" id="48709"/>
    <lineage>
        <taxon>Eukaryota</taxon>
        <taxon>Metazoa</taxon>
        <taxon>Ecdysozoa</taxon>
        <taxon>Arthropoda</taxon>
        <taxon>Hexapoda</taxon>
        <taxon>Collembola</taxon>
        <taxon>Entomobryomorpha</taxon>
        <taxon>Entomobryoidea</taxon>
        <taxon>Orchesellidae</taxon>
        <taxon>Orchesellinae</taxon>
        <taxon>Orchesella</taxon>
    </lineage>
</organism>
<dbReference type="GO" id="GO:0005743">
    <property type="term" value="C:mitochondrial inner membrane"/>
    <property type="evidence" value="ECO:0007669"/>
    <property type="project" value="TreeGrafter"/>
</dbReference>
<dbReference type="AlphaFoldDB" id="A0A1D2N3L7"/>
<keyword evidence="2" id="KW-0812">Transmembrane</keyword>
<feature type="transmembrane region" description="Helical" evidence="2">
    <location>
        <begin position="20"/>
        <end position="47"/>
    </location>
</feature>
<evidence type="ECO:0000313" key="4">
    <source>
        <dbReference type="Proteomes" id="UP000094527"/>
    </source>
</evidence>
<protein>
    <submittedName>
        <fullName evidence="3">Small integral membrane protein 20</fullName>
    </submittedName>
</protein>
<dbReference type="PANTHER" id="PTHR34923">
    <property type="entry name" value="SMALL INTEGRAL MEMBRANE PROTEIN 20"/>
    <property type="match status" value="1"/>
</dbReference>
<evidence type="ECO:0000256" key="1">
    <source>
        <dbReference type="SAM" id="MobiDB-lite"/>
    </source>
</evidence>
<dbReference type="Pfam" id="PF15061">
    <property type="entry name" value="MITRAC7_Phoenixin"/>
    <property type="match status" value="1"/>
</dbReference>
<gene>
    <name evidence="3" type="ORF">Ocin01_07147</name>
</gene>
<dbReference type="OMA" id="ASYYAIY"/>
<accession>A0A1D2N3L7</accession>
<dbReference type="Proteomes" id="UP000094527">
    <property type="component" value="Unassembled WGS sequence"/>
</dbReference>
<proteinExistence type="predicted"/>
<dbReference type="STRING" id="48709.A0A1D2N3L7"/>
<evidence type="ECO:0000256" key="2">
    <source>
        <dbReference type="SAM" id="Phobius"/>
    </source>
</evidence>
<dbReference type="OrthoDB" id="8755372at2759"/>
<feature type="region of interest" description="Disordered" evidence="1">
    <location>
        <begin position="53"/>
        <end position="90"/>
    </location>
</feature>
<feature type="compositionally biased region" description="Basic and acidic residues" evidence="1">
    <location>
        <begin position="80"/>
        <end position="90"/>
    </location>
</feature>
<sequence>MLMSSFTVSTMSWAHHRLTGWKFGAFVAVLVGAVGLTIYPIIISPMINPEPYKRAQRHTRQGIKQEEIQPGNMKVWSDPFGRKKKEDGDS</sequence>
<reference evidence="3 4" key="1">
    <citation type="journal article" date="2016" name="Genome Biol. Evol.">
        <title>Gene Family Evolution Reflects Adaptation to Soil Environmental Stressors in the Genome of the Collembolan Orchesella cincta.</title>
        <authorList>
            <person name="Faddeeva-Vakhrusheva A."/>
            <person name="Derks M.F."/>
            <person name="Anvar S.Y."/>
            <person name="Agamennone V."/>
            <person name="Suring W."/>
            <person name="Smit S."/>
            <person name="van Straalen N.M."/>
            <person name="Roelofs D."/>
        </authorList>
    </citation>
    <scope>NUCLEOTIDE SEQUENCE [LARGE SCALE GENOMIC DNA]</scope>
    <source>
        <tissue evidence="3">Mixed pool</tissue>
    </source>
</reference>
<keyword evidence="2" id="KW-0472">Membrane</keyword>
<keyword evidence="2" id="KW-1133">Transmembrane helix</keyword>
<keyword evidence="4" id="KW-1185">Reference proteome</keyword>